<feature type="domain" description="TPM" evidence="1">
    <location>
        <begin position="4"/>
        <end position="120"/>
    </location>
</feature>
<dbReference type="PANTHER" id="PTHR30373:SF8">
    <property type="entry name" value="BLL7265 PROTEIN"/>
    <property type="match status" value="1"/>
</dbReference>
<accession>A0A1G6SY57</accession>
<evidence type="ECO:0000313" key="3">
    <source>
        <dbReference type="Proteomes" id="UP000199060"/>
    </source>
</evidence>
<organism evidence="2 3">
    <name type="scientific">Algoriphagus faecimaris</name>
    <dbReference type="NCBI Taxonomy" id="686796"/>
    <lineage>
        <taxon>Bacteria</taxon>
        <taxon>Pseudomonadati</taxon>
        <taxon>Bacteroidota</taxon>
        <taxon>Cytophagia</taxon>
        <taxon>Cytophagales</taxon>
        <taxon>Cyclobacteriaceae</taxon>
        <taxon>Algoriphagus</taxon>
    </lineage>
</organism>
<keyword evidence="3" id="KW-1185">Reference proteome</keyword>
<dbReference type="EMBL" id="FNAC01000019">
    <property type="protein sequence ID" value="SDD21186.1"/>
    <property type="molecule type" value="Genomic_DNA"/>
</dbReference>
<dbReference type="OrthoDB" id="9786161at2"/>
<protein>
    <submittedName>
        <fullName evidence="2">TLP18.3, Psb32 and MOLO-1 founding protein of phosphatase</fullName>
    </submittedName>
</protein>
<proteinExistence type="predicted"/>
<evidence type="ECO:0000313" key="2">
    <source>
        <dbReference type="EMBL" id="SDD21186.1"/>
    </source>
</evidence>
<dbReference type="Pfam" id="PF04536">
    <property type="entry name" value="TPM_phosphatase"/>
    <property type="match status" value="1"/>
</dbReference>
<dbReference type="Proteomes" id="UP000199060">
    <property type="component" value="Unassembled WGS sequence"/>
</dbReference>
<name>A0A1G6SY57_9BACT</name>
<dbReference type="InterPro" id="IPR007621">
    <property type="entry name" value="TPM_dom"/>
</dbReference>
<gene>
    <name evidence="2" type="ORF">SAMN04488104_101928</name>
</gene>
<sequence length="145" mass="16319">MAQKLFSAEEKTQIIEAIKTAENLTSGEIQVHIESHCKMEVLDRAAEVFEKLKMYQTAQRNGVLFYLAVEDHKFAILGDSGINQVVPEHFWEEIKDHMAALFRAGKFTQGLIDGIHMAGDQLATHFPHQGDDDENELSDEISFGS</sequence>
<dbReference type="RefSeq" id="WP_087939600.1">
    <property type="nucleotide sequence ID" value="NZ_FNAC01000019.1"/>
</dbReference>
<evidence type="ECO:0000259" key="1">
    <source>
        <dbReference type="Pfam" id="PF04536"/>
    </source>
</evidence>
<dbReference type="PANTHER" id="PTHR30373">
    <property type="entry name" value="UPF0603 PROTEIN YGCG"/>
    <property type="match status" value="1"/>
</dbReference>
<dbReference type="Gene3D" id="3.10.310.50">
    <property type="match status" value="1"/>
</dbReference>
<dbReference type="STRING" id="686796.SAMN04488104_101928"/>
<reference evidence="3" key="1">
    <citation type="submission" date="2016-10" db="EMBL/GenBank/DDBJ databases">
        <authorList>
            <person name="Varghese N."/>
            <person name="Submissions S."/>
        </authorList>
    </citation>
    <scope>NUCLEOTIDE SEQUENCE [LARGE SCALE GENOMIC DNA]</scope>
    <source>
        <strain evidence="3">DSM 23095</strain>
    </source>
</reference>
<dbReference type="AlphaFoldDB" id="A0A1G6SY57"/>